<proteinExistence type="predicted"/>
<feature type="signal peptide" evidence="1">
    <location>
        <begin position="1"/>
        <end position="18"/>
    </location>
</feature>
<sequence length="257" mass="28395">MDIRLCIITLLLLPCCLCIGYLYAGLYPPVGPPFAPGFGNFAPYSAPCLPGAFGCPAGPAYPLRVCPAFVGPVPPYARHACLLPRHCPLGTRCCVTPLGRRCLPAYWKQPLPLGAAAINVLVNEHNMYRRLIRASNMKMLQWSPELAWNAQVHADRCLFQHSNDRRSSGENIWAAPFVDLKAAVMLWFTEIFDRKCGCTNYFKPCCGHYTQVVWADTELVGCGMSRCSHILNAPGHRFIWFAITGQVETGCSSSRGD</sequence>
<evidence type="ECO:0000259" key="2">
    <source>
        <dbReference type="SMART" id="SM00198"/>
    </source>
</evidence>
<dbReference type="PANTHER" id="PTHR10334">
    <property type="entry name" value="CYSTEINE-RICH SECRETORY PROTEIN-RELATED"/>
    <property type="match status" value="1"/>
</dbReference>
<dbReference type="InterPro" id="IPR014044">
    <property type="entry name" value="CAP_dom"/>
</dbReference>
<dbReference type="PRINTS" id="PR00837">
    <property type="entry name" value="V5TPXLIKE"/>
</dbReference>
<dbReference type="STRING" id="70415.A0A5S6Q461"/>
<dbReference type="CDD" id="cd05380">
    <property type="entry name" value="CAP_euk"/>
    <property type="match status" value="1"/>
</dbReference>
<dbReference type="AlphaFoldDB" id="A0A5S6Q461"/>
<protein>
    <submittedName>
        <fullName evidence="4">SCP domain-containing protein</fullName>
    </submittedName>
</protein>
<feature type="chain" id="PRO_5024361902" evidence="1">
    <location>
        <begin position="19"/>
        <end position="257"/>
    </location>
</feature>
<dbReference type="SMART" id="SM00198">
    <property type="entry name" value="SCP"/>
    <property type="match status" value="1"/>
</dbReference>
<organism evidence="3 4">
    <name type="scientific">Trichuris muris</name>
    <name type="common">Mouse whipworm</name>
    <dbReference type="NCBI Taxonomy" id="70415"/>
    <lineage>
        <taxon>Eukaryota</taxon>
        <taxon>Metazoa</taxon>
        <taxon>Ecdysozoa</taxon>
        <taxon>Nematoda</taxon>
        <taxon>Enoplea</taxon>
        <taxon>Dorylaimia</taxon>
        <taxon>Trichinellida</taxon>
        <taxon>Trichuridae</taxon>
        <taxon>Trichuris</taxon>
    </lineage>
</organism>
<reference evidence="4" key="1">
    <citation type="submission" date="2019-12" db="UniProtKB">
        <authorList>
            <consortium name="WormBaseParasite"/>
        </authorList>
    </citation>
    <scope>IDENTIFICATION</scope>
</reference>
<dbReference type="InterPro" id="IPR035940">
    <property type="entry name" value="CAP_sf"/>
</dbReference>
<name>A0A5S6Q461_TRIMR</name>
<dbReference type="SUPFAM" id="SSF55797">
    <property type="entry name" value="PR-1-like"/>
    <property type="match status" value="1"/>
</dbReference>
<dbReference type="Gene3D" id="3.40.33.10">
    <property type="entry name" value="CAP"/>
    <property type="match status" value="1"/>
</dbReference>
<dbReference type="Pfam" id="PF00188">
    <property type="entry name" value="CAP"/>
    <property type="match status" value="1"/>
</dbReference>
<dbReference type="InterPro" id="IPR018244">
    <property type="entry name" value="Allrgn_V5/Tpx1_CS"/>
</dbReference>
<evidence type="ECO:0000313" key="4">
    <source>
        <dbReference type="WBParaSite" id="TMUE_0000002021.1"/>
    </source>
</evidence>
<dbReference type="InterPro" id="IPR001283">
    <property type="entry name" value="CRISP-related"/>
</dbReference>
<evidence type="ECO:0000313" key="3">
    <source>
        <dbReference type="Proteomes" id="UP000046395"/>
    </source>
</evidence>
<evidence type="ECO:0000256" key="1">
    <source>
        <dbReference type="SAM" id="SignalP"/>
    </source>
</evidence>
<feature type="domain" description="SCP" evidence="2">
    <location>
        <begin position="116"/>
        <end position="240"/>
    </location>
</feature>
<keyword evidence="1" id="KW-0732">Signal</keyword>
<dbReference type="GO" id="GO:0005576">
    <property type="term" value="C:extracellular region"/>
    <property type="evidence" value="ECO:0007669"/>
    <property type="project" value="InterPro"/>
</dbReference>
<dbReference type="PROSITE" id="PS01009">
    <property type="entry name" value="CRISP_1"/>
    <property type="match status" value="1"/>
</dbReference>
<keyword evidence="3" id="KW-1185">Reference proteome</keyword>
<dbReference type="WBParaSite" id="TMUE_0000002021.1">
    <property type="protein sequence ID" value="TMUE_0000002021.1"/>
    <property type="gene ID" value="WBGene00297883"/>
</dbReference>
<dbReference type="Proteomes" id="UP000046395">
    <property type="component" value="Unassembled WGS sequence"/>
</dbReference>
<accession>A0A5S6Q461</accession>